<dbReference type="Proteomes" id="UP001479436">
    <property type="component" value="Unassembled WGS sequence"/>
</dbReference>
<dbReference type="EC" id="3.4.11.26" evidence="7"/>
<dbReference type="EMBL" id="JASJQH010000088">
    <property type="protein sequence ID" value="KAK9767279.1"/>
    <property type="molecule type" value="Genomic_DNA"/>
</dbReference>
<keyword evidence="5" id="KW-0464">Manganese</keyword>
<dbReference type="Gene3D" id="3.40.350.10">
    <property type="entry name" value="Creatinase/prolidase N-terminal domain"/>
    <property type="match status" value="1"/>
</dbReference>
<reference evidence="7 8" key="1">
    <citation type="submission" date="2023-04" db="EMBL/GenBank/DDBJ databases">
        <title>Genome of Basidiobolus ranarum AG-B5.</title>
        <authorList>
            <person name="Stajich J.E."/>
            <person name="Carter-House D."/>
            <person name="Gryganskyi A."/>
        </authorList>
    </citation>
    <scope>NUCLEOTIDE SEQUENCE [LARGE SCALE GENOMIC DNA]</scope>
    <source>
        <strain evidence="7 8">AG-B5</strain>
    </source>
</reference>
<evidence type="ECO:0000256" key="5">
    <source>
        <dbReference type="ARBA" id="ARBA00023211"/>
    </source>
</evidence>
<feature type="domain" description="Aminopeptidase P N-terminal" evidence="6">
    <location>
        <begin position="49"/>
        <end position="185"/>
    </location>
</feature>
<dbReference type="InterPro" id="IPR000994">
    <property type="entry name" value="Pept_M24"/>
</dbReference>
<keyword evidence="4 7" id="KW-0378">Hydrolase</keyword>
<accession>A0ABR2X0I6</accession>
<sequence length="473" mass="53795">MNYLRIVSKPFVRKQGFNLTVVRGLRSLGQPTPETHPYLMKEDEVTPGISKVEYELRRTKLITSLPEKSKVILFGHKLRYMSHKIFYPFHQNTDFLYLTGYNQPDAVTVLEKDDSTERGYTMSMFVQPKKPEIELWEGARAGLEAAVDYFGADEAHEYAKFGHHIRDLFNSDGPVYVDFPDPIALYSYEHAVKSLTSKENASSKIKPLAPIIQEHRLFKSKAEARLMRESGEISGKSFIEIMKATRPGVSEQTISALFEYECRQRGSQMLAYVPVVAGGKNALTMHYVSNNQALREGDLLLVDAGGEYNGYASDITRTWPVNGKFSKQQKDLYKAVLNVQKQCIKMCTESNNNSLNRVHDESVGLMKEELGKLGFKLDKWDVDRILYPHHVGHYLGLDLHDTFDMTRSRKLQSGMVVTIEPGLYVPYDDKFPKEYQGIGIRIEDNVLVGKEDPVVLSVTAPKEVEDIEFVMNS</sequence>
<keyword evidence="8" id="KW-1185">Reference proteome</keyword>
<protein>
    <submittedName>
        <fullName evidence="7">Aminopeptidase</fullName>
        <ecNumber evidence="7">3.4.11.26</ecNumber>
    </submittedName>
</protein>
<dbReference type="SMART" id="SM01011">
    <property type="entry name" value="AMP_N"/>
    <property type="match status" value="1"/>
</dbReference>
<comment type="cofactor">
    <cofactor evidence="1">
        <name>Mn(2+)</name>
        <dbReference type="ChEBI" id="CHEBI:29035"/>
    </cofactor>
</comment>
<dbReference type="InterPro" id="IPR007865">
    <property type="entry name" value="Aminopep_P_N"/>
</dbReference>
<dbReference type="PANTHER" id="PTHR43226">
    <property type="entry name" value="XAA-PRO AMINOPEPTIDASE 3"/>
    <property type="match status" value="1"/>
</dbReference>
<keyword evidence="3" id="KW-0479">Metal-binding</keyword>
<keyword evidence="7" id="KW-0031">Aminopeptidase</keyword>
<dbReference type="SUPFAM" id="SSF53092">
    <property type="entry name" value="Creatinase/prolidase N-terminal domain"/>
    <property type="match status" value="1"/>
</dbReference>
<dbReference type="Pfam" id="PF05195">
    <property type="entry name" value="AMP_N"/>
    <property type="match status" value="1"/>
</dbReference>
<comment type="similarity">
    <text evidence="2">Belongs to the peptidase M24B family.</text>
</comment>
<dbReference type="Pfam" id="PF00557">
    <property type="entry name" value="Peptidase_M24"/>
    <property type="match status" value="1"/>
</dbReference>
<dbReference type="InterPro" id="IPR036005">
    <property type="entry name" value="Creatinase/aminopeptidase-like"/>
</dbReference>
<dbReference type="InterPro" id="IPR052433">
    <property type="entry name" value="X-Pro_dipept-like"/>
</dbReference>
<evidence type="ECO:0000256" key="1">
    <source>
        <dbReference type="ARBA" id="ARBA00001936"/>
    </source>
</evidence>
<evidence type="ECO:0000256" key="2">
    <source>
        <dbReference type="ARBA" id="ARBA00008766"/>
    </source>
</evidence>
<name>A0ABR2X0I6_9FUNG</name>
<comment type="caution">
    <text evidence="7">The sequence shown here is derived from an EMBL/GenBank/DDBJ whole genome shotgun (WGS) entry which is preliminary data.</text>
</comment>
<keyword evidence="7" id="KW-0645">Protease</keyword>
<evidence type="ECO:0000259" key="6">
    <source>
        <dbReference type="SMART" id="SM01011"/>
    </source>
</evidence>
<evidence type="ECO:0000256" key="3">
    <source>
        <dbReference type="ARBA" id="ARBA00022723"/>
    </source>
</evidence>
<proteinExistence type="inferred from homology"/>
<dbReference type="GO" id="GO:0004177">
    <property type="term" value="F:aminopeptidase activity"/>
    <property type="evidence" value="ECO:0007669"/>
    <property type="project" value="UniProtKB-KW"/>
</dbReference>
<evidence type="ECO:0000313" key="8">
    <source>
        <dbReference type="Proteomes" id="UP001479436"/>
    </source>
</evidence>
<organism evidence="7 8">
    <name type="scientific">Basidiobolus ranarum</name>
    <dbReference type="NCBI Taxonomy" id="34480"/>
    <lineage>
        <taxon>Eukaryota</taxon>
        <taxon>Fungi</taxon>
        <taxon>Fungi incertae sedis</taxon>
        <taxon>Zoopagomycota</taxon>
        <taxon>Entomophthoromycotina</taxon>
        <taxon>Basidiobolomycetes</taxon>
        <taxon>Basidiobolales</taxon>
        <taxon>Basidiobolaceae</taxon>
        <taxon>Basidiobolus</taxon>
    </lineage>
</organism>
<dbReference type="Gene3D" id="3.90.230.10">
    <property type="entry name" value="Creatinase/methionine aminopeptidase superfamily"/>
    <property type="match status" value="1"/>
</dbReference>
<gene>
    <name evidence="7" type="primary">ICP55</name>
    <name evidence="7" type="ORF">K7432_003045</name>
</gene>
<evidence type="ECO:0000256" key="4">
    <source>
        <dbReference type="ARBA" id="ARBA00022801"/>
    </source>
</evidence>
<dbReference type="PANTHER" id="PTHR43226:SF4">
    <property type="entry name" value="XAA-PRO AMINOPEPTIDASE 3"/>
    <property type="match status" value="1"/>
</dbReference>
<evidence type="ECO:0000313" key="7">
    <source>
        <dbReference type="EMBL" id="KAK9767279.1"/>
    </source>
</evidence>
<dbReference type="InterPro" id="IPR029149">
    <property type="entry name" value="Creatin/AminoP/Spt16_N"/>
</dbReference>
<dbReference type="SUPFAM" id="SSF55920">
    <property type="entry name" value="Creatinase/aminopeptidase"/>
    <property type="match status" value="1"/>
</dbReference>
<dbReference type="CDD" id="cd01087">
    <property type="entry name" value="Prolidase"/>
    <property type="match status" value="1"/>
</dbReference>